<dbReference type="EC" id="6.3.4.19" evidence="6"/>
<gene>
    <name evidence="6" type="primary">tilS</name>
    <name evidence="8" type="ORF">J2045_000027</name>
</gene>
<dbReference type="InterPro" id="IPR012795">
    <property type="entry name" value="tRNA_Ile_lys_synt_N"/>
</dbReference>
<protein>
    <recommendedName>
        <fullName evidence="6">tRNA(Ile)-lysidine synthase</fullName>
        <ecNumber evidence="6">6.3.4.19</ecNumber>
    </recommendedName>
    <alternativeName>
        <fullName evidence="6">tRNA(Ile)-2-lysyl-cytidine synthase</fullName>
    </alternativeName>
    <alternativeName>
        <fullName evidence="6">tRNA(Ile)-lysidine synthetase</fullName>
    </alternativeName>
</protein>
<evidence type="ECO:0000256" key="1">
    <source>
        <dbReference type="ARBA" id="ARBA00022598"/>
    </source>
</evidence>
<evidence type="ECO:0000259" key="7">
    <source>
        <dbReference type="Pfam" id="PF01171"/>
    </source>
</evidence>
<organism evidence="8 9">
    <name type="scientific">Peteryoungia aggregata LMG 23059</name>
    <dbReference type="NCBI Taxonomy" id="1368425"/>
    <lineage>
        <taxon>Bacteria</taxon>
        <taxon>Pseudomonadati</taxon>
        <taxon>Pseudomonadota</taxon>
        <taxon>Alphaproteobacteria</taxon>
        <taxon>Hyphomicrobiales</taxon>
        <taxon>Rhizobiaceae</taxon>
        <taxon>Peteryoungia</taxon>
    </lineage>
</organism>
<dbReference type="CDD" id="cd01992">
    <property type="entry name" value="TilS_N"/>
    <property type="match status" value="1"/>
</dbReference>
<comment type="similarity">
    <text evidence="6">Belongs to the tRNA(Ile)-lysidine synthase family.</text>
</comment>
<evidence type="ECO:0000256" key="6">
    <source>
        <dbReference type="HAMAP-Rule" id="MF_01161"/>
    </source>
</evidence>
<evidence type="ECO:0000256" key="4">
    <source>
        <dbReference type="ARBA" id="ARBA00022840"/>
    </source>
</evidence>
<feature type="domain" description="tRNA(Ile)-lysidine/2-thiocytidine synthase N-terminal" evidence="7">
    <location>
        <begin position="33"/>
        <end position="217"/>
    </location>
</feature>
<comment type="catalytic activity">
    <reaction evidence="5 6">
        <text>cytidine(34) in tRNA(Ile2) + L-lysine + ATP = lysidine(34) in tRNA(Ile2) + AMP + diphosphate + H(+)</text>
        <dbReference type="Rhea" id="RHEA:43744"/>
        <dbReference type="Rhea" id="RHEA-COMP:10625"/>
        <dbReference type="Rhea" id="RHEA-COMP:10670"/>
        <dbReference type="ChEBI" id="CHEBI:15378"/>
        <dbReference type="ChEBI" id="CHEBI:30616"/>
        <dbReference type="ChEBI" id="CHEBI:32551"/>
        <dbReference type="ChEBI" id="CHEBI:33019"/>
        <dbReference type="ChEBI" id="CHEBI:82748"/>
        <dbReference type="ChEBI" id="CHEBI:83665"/>
        <dbReference type="ChEBI" id="CHEBI:456215"/>
        <dbReference type="EC" id="6.3.4.19"/>
    </reaction>
</comment>
<keyword evidence="4 6" id="KW-0067">ATP-binding</keyword>
<dbReference type="Gene3D" id="3.40.50.620">
    <property type="entry name" value="HUPs"/>
    <property type="match status" value="1"/>
</dbReference>
<evidence type="ECO:0000256" key="3">
    <source>
        <dbReference type="ARBA" id="ARBA00022741"/>
    </source>
</evidence>
<dbReference type="RefSeq" id="WP_307367715.1">
    <property type="nucleotide sequence ID" value="NZ_JAUSUW010000001.1"/>
</dbReference>
<keyword evidence="9" id="KW-1185">Reference proteome</keyword>
<dbReference type="InterPro" id="IPR011063">
    <property type="entry name" value="TilS/TtcA_N"/>
</dbReference>
<dbReference type="InterPro" id="IPR012094">
    <property type="entry name" value="tRNA_Ile_lys_synt"/>
</dbReference>
<evidence type="ECO:0000256" key="2">
    <source>
        <dbReference type="ARBA" id="ARBA00022694"/>
    </source>
</evidence>
<name>A0ABU0G2R5_9HYPH</name>
<comment type="caution">
    <text evidence="8">The sequence shown here is derived from an EMBL/GenBank/DDBJ whole genome shotgun (WGS) entry which is preliminary data.</text>
</comment>
<feature type="binding site" evidence="6">
    <location>
        <begin position="38"/>
        <end position="43"/>
    </location>
    <ligand>
        <name>ATP</name>
        <dbReference type="ChEBI" id="CHEBI:30616"/>
    </ligand>
</feature>
<dbReference type="NCBIfam" id="TIGR02432">
    <property type="entry name" value="lysidine_TilS_N"/>
    <property type="match status" value="1"/>
</dbReference>
<accession>A0ABU0G2R5</accession>
<dbReference type="GO" id="GO:0032267">
    <property type="term" value="F:tRNA(Ile)-lysidine synthase activity"/>
    <property type="evidence" value="ECO:0007669"/>
    <property type="project" value="UniProtKB-EC"/>
</dbReference>
<dbReference type="Proteomes" id="UP001238496">
    <property type="component" value="Unassembled WGS sequence"/>
</dbReference>
<comment type="function">
    <text evidence="6">Ligates lysine onto the cytidine present at position 34 of the AUA codon-specific tRNA(Ile) that contains the anticodon CAU, in an ATP-dependent manner. Cytidine is converted to lysidine, thus changing the amino acid specificity of the tRNA from methionine to isoleucine.</text>
</comment>
<evidence type="ECO:0000256" key="5">
    <source>
        <dbReference type="ARBA" id="ARBA00048539"/>
    </source>
</evidence>
<dbReference type="InterPro" id="IPR014729">
    <property type="entry name" value="Rossmann-like_a/b/a_fold"/>
</dbReference>
<evidence type="ECO:0000313" key="9">
    <source>
        <dbReference type="Proteomes" id="UP001238496"/>
    </source>
</evidence>
<dbReference type="HAMAP" id="MF_01161">
    <property type="entry name" value="tRNA_Ile_lys_synt"/>
    <property type="match status" value="1"/>
</dbReference>
<evidence type="ECO:0000313" key="8">
    <source>
        <dbReference type="EMBL" id="MDQ0419017.1"/>
    </source>
</evidence>
<keyword evidence="2 6" id="KW-0819">tRNA processing</keyword>
<dbReference type="PANTHER" id="PTHR43033">
    <property type="entry name" value="TRNA(ILE)-LYSIDINE SYNTHASE-RELATED"/>
    <property type="match status" value="1"/>
</dbReference>
<dbReference type="EMBL" id="JAUSUW010000001">
    <property type="protein sequence ID" value="MDQ0419017.1"/>
    <property type="molecule type" value="Genomic_DNA"/>
</dbReference>
<keyword evidence="1 6" id="KW-0436">Ligase</keyword>
<comment type="subcellular location">
    <subcellularLocation>
        <location evidence="6">Cytoplasm</location>
    </subcellularLocation>
</comment>
<dbReference type="SUPFAM" id="SSF52402">
    <property type="entry name" value="Adenine nucleotide alpha hydrolases-like"/>
    <property type="match status" value="1"/>
</dbReference>
<dbReference type="PANTHER" id="PTHR43033:SF1">
    <property type="entry name" value="TRNA(ILE)-LYSIDINE SYNTHASE-RELATED"/>
    <property type="match status" value="1"/>
</dbReference>
<dbReference type="Pfam" id="PF01171">
    <property type="entry name" value="ATP_bind_3"/>
    <property type="match status" value="1"/>
</dbReference>
<proteinExistence type="inferred from homology"/>
<reference evidence="8 9" key="1">
    <citation type="submission" date="2023-07" db="EMBL/GenBank/DDBJ databases">
        <title>Genomic Encyclopedia of Type Strains, Phase IV (KMG-IV): sequencing the most valuable type-strain genomes for metagenomic binning, comparative biology and taxonomic classification.</title>
        <authorList>
            <person name="Goeker M."/>
        </authorList>
    </citation>
    <scope>NUCLEOTIDE SEQUENCE [LARGE SCALE GENOMIC DNA]</scope>
    <source>
        <strain evidence="8 9">DSM 1111</strain>
    </source>
</reference>
<comment type="domain">
    <text evidence="6">The N-terminal region contains the highly conserved SGGXDS motif, predicted to be a P-loop motif involved in ATP binding.</text>
</comment>
<sequence length="441" mass="47752">MAAPLAAGTSLPELSPDAAISEFLTSLQRPMRLLVAISGGSDSTGLLVGLARALETQRFPHRHSLVAATVDHGLRSASTEEARMVGSLCHDLGIPHRISRWTGEKPQAGLSAAARLARYRLLAEAANALGADAIVTGHTRDDQIETVTMRADRAPQATLGMAGMADATLYDRHLWILRPFLHTRRAAIRDELHALGRPWIDDPSNEDTRYERVRTRKGKVSIDIARIEDAARRRRVLSTAAAAWLTRHAWTFPGPSVAITLDGSPSCPADIRDHALAALIAILGGKPHRPSADSFNRLVDRLDSGADFRLTLSGTLVLRRRDRLFLLRERRGLLPLPVPAGTRAVWDGRFEVENKGVIEVIVEAGPVPVIDPDLPGPVRAAMAGNAPKIPFSNGFSGNLAPEVMVKPRLSLFADFMPVFDQPVADAIGRLFGLEPTPTSPI</sequence>
<keyword evidence="3 6" id="KW-0547">Nucleotide-binding</keyword>
<keyword evidence="6" id="KW-0963">Cytoplasm</keyword>